<evidence type="ECO:0000313" key="10">
    <source>
        <dbReference type="EMBL" id="CAE0254153.1"/>
    </source>
</evidence>
<keyword evidence="2 4" id="KW-0863">Zinc-finger</keyword>
<evidence type="ECO:0000256" key="1">
    <source>
        <dbReference type="ARBA" id="ARBA00022723"/>
    </source>
</evidence>
<accession>A0A7S3DDN7</accession>
<evidence type="ECO:0000256" key="2">
    <source>
        <dbReference type="ARBA" id="ARBA00022771"/>
    </source>
</evidence>
<gene>
    <name evidence="10" type="ORF">PBIL07802_LOCUS16395</name>
</gene>
<dbReference type="Pfam" id="PF00569">
    <property type="entry name" value="ZZ"/>
    <property type="match status" value="1"/>
</dbReference>
<feature type="domain" description="ZZ-type" evidence="8">
    <location>
        <begin position="219"/>
        <end position="270"/>
    </location>
</feature>
<dbReference type="EMBL" id="HBIB01025196">
    <property type="protein sequence ID" value="CAE0254153.1"/>
    <property type="molecule type" value="Transcribed_RNA"/>
</dbReference>
<dbReference type="AlphaFoldDB" id="A0A7S3DDN7"/>
<evidence type="ECO:0000256" key="3">
    <source>
        <dbReference type="ARBA" id="ARBA00022833"/>
    </source>
</evidence>
<dbReference type="Pfam" id="PF04434">
    <property type="entry name" value="SWIM"/>
    <property type="match status" value="1"/>
</dbReference>
<dbReference type="SMART" id="SM00184">
    <property type="entry name" value="RING"/>
    <property type="match status" value="2"/>
</dbReference>
<dbReference type="PROSITE" id="PS50966">
    <property type="entry name" value="ZF_SWIM"/>
    <property type="match status" value="1"/>
</dbReference>
<dbReference type="PROSITE" id="PS01357">
    <property type="entry name" value="ZF_ZZ_1"/>
    <property type="match status" value="1"/>
</dbReference>
<dbReference type="Gene3D" id="3.30.40.10">
    <property type="entry name" value="Zinc/RING finger domain, C3HC4 (zinc finger)"/>
    <property type="match status" value="2"/>
</dbReference>
<feature type="domain" description="SWIM-type" evidence="9">
    <location>
        <begin position="50"/>
        <end position="81"/>
    </location>
</feature>
<dbReference type="PANTHER" id="PTHR21540">
    <property type="entry name" value="RING FINGER AND SWIM DOMAIN-CONTAINING PROTEIN 2"/>
    <property type="match status" value="1"/>
</dbReference>
<dbReference type="InterPro" id="IPR007527">
    <property type="entry name" value="Znf_SWIM"/>
</dbReference>
<organism evidence="10">
    <name type="scientific">Palpitomonas bilix</name>
    <dbReference type="NCBI Taxonomy" id="652834"/>
    <lineage>
        <taxon>Eukaryota</taxon>
        <taxon>Eukaryota incertae sedis</taxon>
    </lineage>
</organism>
<feature type="region of interest" description="Disordered" evidence="5">
    <location>
        <begin position="397"/>
        <end position="432"/>
    </location>
</feature>
<dbReference type="InterPro" id="IPR039903">
    <property type="entry name" value="Zswim2"/>
</dbReference>
<feature type="domain" description="RING-type" evidence="7">
    <location>
        <begin position="144"/>
        <end position="194"/>
    </location>
</feature>
<dbReference type="PROSITE" id="PS50135">
    <property type="entry name" value="ZF_ZZ_2"/>
    <property type="match status" value="1"/>
</dbReference>
<dbReference type="SMART" id="SM00744">
    <property type="entry name" value="RINGv"/>
    <property type="match status" value="1"/>
</dbReference>
<evidence type="ECO:0000259" key="6">
    <source>
        <dbReference type="PROSITE" id="PS50016"/>
    </source>
</evidence>
<proteinExistence type="predicted"/>
<dbReference type="PROSITE" id="PS50089">
    <property type="entry name" value="ZF_RING_2"/>
    <property type="match status" value="2"/>
</dbReference>
<dbReference type="InterPro" id="IPR000433">
    <property type="entry name" value="Znf_ZZ"/>
</dbReference>
<dbReference type="Gene3D" id="3.30.60.90">
    <property type="match status" value="1"/>
</dbReference>
<dbReference type="InterPro" id="IPR019787">
    <property type="entry name" value="Znf_PHD-finger"/>
</dbReference>
<dbReference type="InterPro" id="IPR001841">
    <property type="entry name" value="Znf_RING"/>
</dbReference>
<reference evidence="10" key="1">
    <citation type="submission" date="2021-01" db="EMBL/GenBank/DDBJ databases">
        <authorList>
            <person name="Corre E."/>
            <person name="Pelletier E."/>
            <person name="Niang G."/>
            <person name="Scheremetjew M."/>
            <person name="Finn R."/>
            <person name="Kale V."/>
            <person name="Holt S."/>
            <person name="Cochrane G."/>
            <person name="Meng A."/>
            <person name="Brown T."/>
            <person name="Cohen L."/>
        </authorList>
    </citation>
    <scope>NUCLEOTIDE SEQUENCE</scope>
    <source>
        <strain evidence="10">NIES-2562</strain>
    </source>
</reference>
<dbReference type="Pfam" id="PF13639">
    <property type="entry name" value="zf-RING_2"/>
    <property type="match status" value="1"/>
</dbReference>
<protein>
    <submittedName>
        <fullName evidence="10">Uncharacterized protein</fullName>
    </submittedName>
</protein>
<dbReference type="PANTHER" id="PTHR21540:SF3">
    <property type="entry name" value="E3 UBIQUITIN-PROTEIN LIGASE ZSWIM2"/>
    <property type="match status" value="1"/>
</dbReference>
<dbReference type="GO" id="GO:0061630">
    <property type="term" value="F:ubiquitin protein ligase activity"/>
    <property type="evidence" value="ECO:0007669"/>
    <property type="project" value="InterPro"/>
</dbReference>
<evidence type="ECO:0000259" key="7">
    <source>
        <dbReference type="PROSITE" id="PS50089"/>
    </source>
</evidence>
<sequence>MSGRSLPWVNKPDEETRAIVDDVLESTMYMVNEIGPTCFVVKEEDSEVKYKVTVGDVHECTCKTRRGKLCRHILFVVLKILRVPKESPLSWQVSLLDREVDEVLRMRHVRQRVQPAAVQKKEKKGDKKEEVEVERKQVEEEDVCPICQEEMGGGEEALTYCRRGCGNNIHVKCMRVWAEHKLSTEGKVTCPLCREDWGSNPLTELKKDAEQHRRPVDVHYGCSCARCRLSPIRGKRFKCLICADYSLCQSCFDAKVHSHHPFVCKDTTLAEEDWKEAVPPNQPTGVAESLLNELQGRELTSEDYDTLLQLDQPQSRPLYDFLISHLPTSSNADAMLAAREGGVRQPIELHSCCSCSHRIGDQPTRTLPCGHFMHEACLVSRFMERNYMCPRDSKPIFGGLSGGAAGHRKKKKKKKENDDGEERNEQNSDTPG</sequence>
<feature type="domain" description="PHD-type" evidence="6">
    <location>
        <begin position="141"/>
        <end position="196"/>
    </location>
</feature>
<feature type="domain" description="RING-type" evidence="7">
    <location>
        <begin position="352"/>
        <end position="393"/>
    </location>
</feature>
<dbReference type="InterPro" id="IPR043145">
    <property type="entry name" value="Znf_ZZ_sf"/>
</dbReference>
<keyword evidence="1" id="KW-0479">Metal-binding</keyword>
<dbReference type="InterPro" id="IPR011016">
    <property type="entry name" value="Znf_RING-CH"/>
</dbReference>
<dbReference type="PROSITE" id="PS50016">
    <property type="entry name" value="ZF_PHD_2"/>
    <property type="match status" value="1"/>
</dbReference>
<evidence type="ECO:0000256" key="4">
    <source>
        <dbReference type="PROSITE-ProRule" id="PRU00228"/>
    </source>
</evidence>
<dbReference type="GO" id="GO:0008270">
    <property type="term" value="F:zinc ion binding"/>
    <property type="evidence" value="ECO:0007669"/>
    <property type="project" value="UniProtKB-KW"/>
</dbReference>
<dbReference type="InterPro" id="IPR013083">
    <property type="entry name" value="Znf_RING/FYVE/PHD"/>
</dbReference>
<keyword evidence="3" id="KW-0862">Zinc</keyword>
<name>A0A7S3DDN7_9EUKA</name>
<evidence type="ECO:0000256" key="5">
    <source>
        <dbReference type="SAM" id="MobiDB-lite"/>
    </source>
</evidence>
<evidence type="ECO:0000259" key="9">
    <source>
        <dbReference type="PROSITE" id="PS50966"/>
    </source>
</evidence>
<evidence type="ECO:0000259" key="8">
    <source>
        <dbReference type="PROSITE" id="PS50135"/>
    </source>
</evidence>
<dbReference type="SMART" id="SM00291">
    <property type="entry name" value="ZnF_ZZ"/>
    <property type="match status" value="1"/>
</dbReference>
<dbReference type="CDD" id="cd16494">
    <property type="entry name" value="RING-CH-C4HC3_ZSWM2"/>
    <property type="match status" value="1"/>
</dbReference>
<dbReference type="SUPFAM" id="SSF57850">
    <property type="entry name" value="RING/U-box"/>
    <property type="match status" value="3"/>
</dbReference>